<reference evidence="3" key="1">
    <citation type="journal article" date="2019" name="Int. J. Syst. Evol. Microbiol.">
        <title>The Global Catalogue of Microorganisms (GCM) 10K type strain sequencing project: providing services to taxonomists for standard genome sequencing and annotation.</title>
        <authorList>
            <consortium name="The Broad Institute Genomics Platform"/>
            <consortium name="The Broad Institute Genome Sequencing Center for Infectious Disease"/>
            <person name="Wu L."/>
            <person name="Ma J."/>
        </authorList>
    </citation>
    <scope>NUCLEOTIDE SEQUENCE [LARGE SCALE GENOMIC DNA]</scope>
    <source>
        <strain evidence="3">CGMCC 1.10759</strain>
    </source>
</reference>
<dbReference type="EMBL" id="JBHSDU010000002">
    <property type="protein sequence ID" value="MFC4308463.1"/>
    <property type="molecule type" value="Genomic_DNA"/>
</dbReference>
<comment type="caution">
    <text evidence="2">The sequence shown here is derived from an EMBL/GenBank/DDBJ whole genome shotgun (WGS) entry which is preliminary data.</text>
</comment>
<dbReference type="SUPFAM" id="SSF49503">
    <property type="entry name" value="Cupredoxins"/>
    <property type="match status" value="1"/>
</dbReference>
<feature type="signal peptide" evidence="1">
    <location>
        <begin position="1"/>
        <end position="24"/>
    </location>
</feature>
<evidence type="ECO:0000313" key="3">
    <source>
        <dbReference type="Proteomes" id="UP001595904"/>
    </source>
</evidence>
<organism evidence="2 3">
    <name type="scientific">Steroidobacter flavus</name>
    <dbReference type="NCBI Taxonomy" id="1842136"/>
    <lineage>
        <taxon>Bacteria</taxon>
        <taxon>Pseudomonadati</taxon>
        <taxon>Pseudomonadota</taxon>
        <taxon>Gammaproteobacteria</taxon>
        <taxon>Steroidobacterales</taxon>
        <taxon>Steroidobacteraceae</taxon>
        <taxon>Steroidobacter</taxon>
    </lineage>
</organism>
<sequence length="219" mass="24224">MNLPPHRFVIVLLGLALAAPAASANELTVSVSDIQGRPARNVVVVATPKVPVGAPARSPTMVEMDQVDRQFSPYVLALQTGTRVLFSNNDSVAHQVYSFSPPKRFELALYHGKPREPVLFDKAGIVTVGCNIHDNMVGYLYVTDAPWFGTTGRDGVWEAQDIPAGEYELQVWTPLLPPHEWLQTQNVAIGDAAARVSFKLKRTLRPEPEPIKDKRVRDY</sequence>
<feature type="chain" id="PRO_5046280408" evidence="1">
    <location>
        <begin position="25"/>
        <end position="219"/>
    </location>
</feature>
<proteinExistence type="predicted"/>
<dbReference type="Proteomes" id="UP001595904">
    <property type="component" value="Unassembled WGS sequence"/>
</dbReference>
<name>A0ABV8SND9_9GAMM</name>
<gene>
    <name evidence="2" type="ORF">ACFPN2_05155</name>
</gene>
<dbReference type="InterPro" id="IPR034242">
    <property type="entry name" value="MauL"/>
</dbReference>
<dbReference type="RefSeq" id="WP_380595554.1">
    <property type="nucleotide sequence ID" value="NZ_JBHSDU010000002.1"/>
</dbReference>
<dbReference type="CDD" id="cd04221">
    <property type="entry name" value="MauL"/>
    <property type="match status" value="1"/>
</dbReference>
<keyword evidence="1" id="KW-0732">Signal</keyword>
<dbReference type="Gene3D" id="2.60.40.420">
    <property type="entry name" value="Cupredoxins - blue copper proteins"/>
    <property type="match status" value="1"/>
</dbReference>
<protein>
    <submittedName>
        <fullName evidence="2">Methylamine utilization protein</fullName>
    </submittedName>
</protein>
<evidence type="ECO:0000313" key="2">
    <source>
        <dbReference type="EMBL" id="MFC4308463.1"/>
    </source>
</evidence>
<keyword evidence="3" id="KW-1185">Reference proteome</keyword>
<dbReference type="InterPro" id="IPR008972">
    <property type="entry name" value="Cupredoxin"/>
</dbReference>
<evidence type="ECO:0000256" key="1">
    <source>
        <dbReference type="SAM" id="SignalP"/>
    </source>
</evidence>
<accession>A0ABV8SND9</accession>